<comment type="caution">
    <text evidence="1">The sequence shown here is derived from an EMBL/GenBank/DDBJ whole genome shotgun (WGS) entry which is preliminary data.</text>
</comment>
<dbReference type="Proteomes" id="UP001500403">
    <property type="component" value="Unassembled WGS sequence"/>
</dbReference>
<dbReference type="EMBL" id="BAAAUD010000053">
    <property type="protein sequence ID" value="GAA2963578.1"/>
    <property type="molecule type" value="Genomic_DNA"/>
</dbReference>
<dbReference type="RefSeq" id="WP_344498742.1">
    <property type="nucleotide sequence ID" value="NZ_BAAAUD010000053.1"/>
</dbReference>
<evidence type="ECO:0000313" key="2">
    <source>
        <dbReference type="Proteomes" id="UP001500403"/>
    </source>
</evidence>
<keyword evidence="2" id="KW-1185">Reference proteome</keyword>
<proteinExistence type="predicted"/>
<gene>
    <name evidence="1" type="ORF">GCM10010446_56450</name>
</gene>
<sequence length="83" mass="9066">MDPPSKEVAPHRAAVAQQLREATFQGATGKIDFRTSRIGNERNLAVLRVSDIHDLDAAPTCAYMKGGLFDPRQSRDPDTGCPE</sequence>
<reference evidence="2" key="1">
    <citation type="journal article" date="2019" name="Int. J. Syst. Evol. Microbiol.">
        <title>The Global Catalogue of Microorganisms (GCM) 10K type strain sequencing project: providing services to taxonomists for standard genome sequencing and annotation.</title>
        <authorList>
            <consortium name="The Broad Institute Genomics Platform"/>
            <consortium name="The Broad Institute Genome Sequencing Center for Infectious Disease"/>
            <person name="Wu L."/>
            <person name="Ma J."/>
        </authorList>
    </citation>
    <scope>NUCLEOTIDE SEQUENCE [LARGE SCALE GENOMIC DNA]</scope>
    <source>
        <strain evidence="2">JCM 9088</strain>
    </source>
</reference>
<name>A0ABP6K637_9ACTN</name>
<protein>
    <submittedName>
        <fullName evidence="1">Uncharacterized protein</fullName>
    </submittedName>
</protein>
<evidence type="ECO:0000313" key="1">
    <source>
        <dbReference type="EMBL" id="GAA2963578.1"/>
    </source>
</evidence>
<organism evidence="1 2">
    <name type="scientific">Streptomyces enissocaesilis</name>
    <dbReference type="NCBI Taxonomy" id="332589"/>
    <lineage>
        <taxon>Bacteria</taxon>
        <taxon>Bacillati</taxon>
        <taxon>Actinomycetota</taxon>
        <taxon>Actinomycetes</taxon>
        <taxon>Kitasatosporales</taxon>
        <taxon>Streptomycetaceae</taxon>
        <taxon>Streptomyces</taxon>
        <taxon>Streptomyces rochei group</taxon>
    </lineage>
</organism>
<accession>A0ABP6K637</accession>